<dbReference type="PANTHER" id="PTHR48099">
    <property type="entry name" value="C-1-TETRAHYDROFOLATE SYNTHASE, CYTOPLASMIC-RELATED"/>
    <property type="match status" value="1"/>
</dbReference>
<dbReference type="GO" id="GO:0000105">
    <property type="term" value="P:L-histidine biosynthetic process"/>
    <property type="evidence" value="ECO:0007669"/>
    <property type="project" value="UniProtKB-KW"/>
</dbReference>
<dbReference type="UniPathway" id="UPA00193"/>
<dbReference type="SUPFAM" id="SSF53223">
    <property type="entry name" value="Aminoacid dehydrogenase-like, N-terminal domain"/>
    <property type="match status" value="1"/>
</dbReference>
<dbReference type="GO" id="GO:0004488">
    <property type="term" value="F:methylenetetrahydrofolate dehydrogenase (NADP+) activity"/>
    <property type="evidence" value="ECO:0007669"/>
    <property type="project" value="UniProtKB-UniRule"/>
</dbReference>
<dbReference type="InterPro" id="IPR020867">
    <property type="entry name" value="THF_DH/CycHdrlase_CS"/>
</dbReference>
<evidence type="ECO:0000256" key="3">
    <source>
        <dbReference type="ARBA" id="ARBA00022563"/>
    </source>
</evidence>
<keyword evidence="9 12" id="KW-0368">Histidine biosynthesis</keyword>
<comment type="caution">
    <text evidence="12">Lacks conserved residue(s) required for the propagation of feature annotation.</text>
</comment>
<evidence type="ECO:0000256" key="10">
    <source>
        <dbReference type="ARBA" id="ARBA00023167"/>
    </source>
</evidence>
<dbReference type="Gene3D" id="3.40.50.10860">
    <property type="entry name" value="Leucine Dehydrogenase, chain A, domain 1"/>
    <property type="match status" value="1"/>
</dbReference>
<dbReference type="InterPro" id="IPR036291">
    <property type="entry name" value="NAD(P)-bd_dom_sf"/>
</dbReference>
<comment type="similarity">
    <text evidence="12">Belongs to the tetrahydrofolate dehydrogenase/cyclohydrolase family.</text>
</comment>
<evidence type="ECO:0000256" key="8">
    <source>
        <dbReference type="ARBA" id="ARBA00023002"/>
    </source>
</evidence>
<feature type="domain" description="Tetrahydrofolate dehydrogenase/cyclohydrolase NAD(P)-binding" evidence="14">
    <location>
        <begin position="138"/>
        <end position="288"/>
    </location>
</feature>
<dbReference type="EMBL" id="VOOR01000034">
    <property type="protein sequence ID" value="TXB62192.1"/>
    <property type="molecule type" value="Genomic_DNA"/>
</dbReference>
<dbReference type="Gene3D" id="3.40.50.720">
    <property type="entry name" value="NAD(P)-binding Rossmann-like Domain"/>
    <property type="match status" value="1"/>
</dbReference>
<evidence type="ECO:0000256" key="6">
    <source>
        <dbReference type="ARBA" id="ARBA00022801"/>
    </source>
</evidence>
<evidence type="ECO:0000259" key="14">
    <source>
        <dbReference type="Pfam" id="PF02882"/>
    </source>
</evidence>
<dbReference type="CDD" id="cd01080">
    <property type="entry name" value="NAD_bind_m-THF_DH_Cyclohyd"/>
    <property type="match status" value="1"/>
</dbReference>
<evidence type="ECO:0000313" key="16">
    <source>
        <dbReference type="Proteomes" id="UP000321580"/>
    </source>
</evidence>
<dbReference type="InterPro" id="IPR020631">
    <property type="entry name" value="THF_DH/CycHdrlase_NAD-bd_dom"/>
</dbReference>
<dbReference type="Pfam" id="PF02882">
    <property type="entry name" value="THF_DHG_CYH_C"/>
    <property type="match status" value="1"/>
</dbReference>
<feature type="binding site" evidence="12">
    <location>
        <begin position="164"/>
        <end position="166"/>
    </location>
    <ligand>
        <name>NADP(+)</name>
        <dbReference type="ChEBI" id="CHEBI:58349"/>
    </ligand>
</feature>
<keyword evidence="3 12" id="KW-0554">One-carbon metabolism</keyword>
<accession>A0A5C6RLI8</accession>
<dbReference type="PRINTS" id="PR00085">
    <property type="entry name" value="THFDHDRGNASE"/>
</dbReference>
<dbReference type="GO" id="GO:0035999">
    <property type="term" value="P:tetrahydrofolate interconversion"/>
    <property type="evidence" value="ECO:0007669"/>
    <property type="project" value="UniProtKB-UniRule"/>
</dbReference>
<comment type="pathway">
    <text evidence="1 12">One-carbon metabolism; tetrahydrofolate interconversion.</text>
</comment>
<comment type="catalytic activity">
    <reaction evidence="12">
        <text>(6R)-5,10-methylene-5,6,7,8-tetrahydrofolate + NADP(+) = (6R)-5,10-methenyltetrahydrofolate + NADPH</text>
        <dbReference type="Rhea" id="RHEA:22812"/>
        <dbReference type="ChEBI" id="CHEBI:15636"/>
        <dbReference type="ChEBI" id="CHEBI:57455"/>
        <dbReference type="ChEBI" id="CHEBI:57783"/>
        <dbReference type="ChEBI" id="CHEBI:58349"/>
        <dbReference type="EC" id="1.5.1.5"/>
    </reaction>
</comment>
<comment type="catalytic activity">
    <reaction evidence="12">
        <text>(6R)-5,10-methenyltetrahydrofolate + H2O = (6R)-10-formyltetrahydrofolate + H(+)</text>
        <dbReference type="Rhea" id="RHEA:23700"/>
        <dbReference type="ChEBI" id="CHEBI:15377"/>
        <dbReference type="ChEBI" id="CHEBI:15378"/>
        <dbReference type="ChEBI" id="CHEBI:57455"/>
        <dbReference type="ChEBI" id="CHEBI:195366"/>
        <dbReference type="EC" id="3.5.4.9"/>
    </reaction>
</comment>
<reference evidence="15 16" key="1">
    <citation type="submission" date="2019-08" db="EMBL/GenBank/DDBJ databases">
        <title>Genome of Phaeodactylibacter luteus.</title>
        <authorList>
            <person name="Bowman J.P."/>
        </authorList>
    </citation>
    <scope>NUCLEOTIDE SEQUENCE [LARGE SCALE GENOMIC DNA]</scope>
    <source>
        <strain evidence="15 16">KCTC 42180</strain>
    </source>
</reference>
<keyword evidence="16" id="KW-1185">Reference proteome</keyword>
<dbReference type="GO" id="GO:0005829">
    <property type="term" value="C:cytosol"/>
    <property type="evidence" value="ECO:0007669"/>
    <property type="project" value="TreeGrafter"/>
</dbReference>
<dbReference type="InterPro" id="IPR046346">
    <property type="entry name" value="Aminoacid_DH-like_N_sf"/>
</dbReference>
<evidence type="ECO:0000256" key="12">
    <source>
        <dbReference type="HAMAP-Rule" id="MF_01576"/>
    </source>
</evidence>
<evidence type="ECO:0000256" key="4">
    <source>
        <dbReference type="ARBA" id="ARBA00022605"/>
    </source>
</evidence>
<dbReference type="AlphaFoldDB" id="A0A5C6RLI8"/>
<dbReference type="InterPro" id="IPR000672">
    <property type="entry name" value="THF_DH/CycHdrlase"/>
</dbReference>
<comment type="subunit">
    <text evidence="2 12">Homodimer.</text>
</comment>
<keyword evidence="6 12" id="KW-0378">Hydrolase</keyword>
<evidence type="ECO:0000256" key="1">
    <source>
        <dbReference type="ARBA" id="ARBA00004777"/>
    </source>
</evidence>
<comment type="function">
    <text evidence="12">Catalyzes the oxidation of 5,10-methylenetetrahydrofolate to 5,10-methenyltetrahydrofolate and then the hydrolysis of 5,10-methenyltetrahydrofolate to 10-formyltetrahydrofolate.</text>
</comment>
<dbReference type="InterPro" id="IPR020630">
    <property type="entry name" value="THF_DH/CycHdrlase_cat_dom"/>
</dbReference>
<keyword evidence="4 12" id="KW-0028">Amino-acid biosynthesis</keyword>
<evidence type="ECO:0000256" key="5">
    <source>
        <dbReference type="ARBA" id="ARBA00022755"/>
    </source>
</evidence>
<gene>
    <name evidence="12 15" type="primary">folD</name>
    <name evidence="15" type="ORF">FRY97_15180</name>
</gene>
<dbReference type="Pfam" id="PF00763">
    <property type="entry name" value="THF_DHG_CYH"/>
    <property type="match status" value="1"/>
</dbReference>
<organism evidence="15 16">
    <name type="scientific">Phaeodactylibacter luteus</name>
    <dbReference type="NCBI Taxonomy" id="1564516"/>
    <lineage>
        <taxon>Bacteria</taxon>
        <taxon>Pseudomonadati</taxon>
        <taxon>Bacteroidota</taxon>
        <taxon>Saprospiria</taxon>
        <taxon>Saprospirales</taxon>
        <taxon>Haliscomenobacteraceae</taxon>
        <taxon>Phaeodactylibacter</taxon>
    </lineage>
</organism>
<evidence type="ECO:0000259" key="13">
    <source>
        <dbReference type="Pfam" id="PF00763"/>
    </source>
</evidence>
<dbReference type="RefSeq" id="WP_147168409.1">
    <property type="nucleotide sequence ID" value="NZ_VOOR01000034.1"/>
</dbReference>
<dbReference type="GO" id="GO:0009086">
    <property type="term" value="P:methionine biosynthetic process"/>
    <property type="evidence" value="ECO:0007669"/>
    <property type="project" value="UniProtKB-KW"/>
</dbReference>
<evidence type="ECO:0000313" key="15">
    <source>
        <dbReference type="EMBL" id="TXB62192.1"/>
    </source>
</evidence>
<keyword evidence="10 12" id="KW-0486">Methionine biosynthesis</keyword>
<keyword evidence="11 12" id="KW-0511">Multifunctional enzyme</keyword>
<sequence>MQILDGKELAKEIRQELAAEVEKRAAMGKRAPHLAAVLVGDDPASQVYVRNKVRSCEKVGFRSTLIRKGADTTEAELLGIVQQLNADETVDGFIVQLPLPGHINEERVTLAIDPRKDVDGFHPANFGRMAQGLPCYLPATPAGVMEMLRRYEIETSGKEVVVLGRSNIVGTPMSILLSRKGSPGNATVTLCHSRTQDLAAHTRRADILVAAIGIPEFVKADMVKDGVVVIDVGINRVDAPGTEKGYRLCGDVDFESVGSKASWITPVPGGVGQLTVVSLLINTLKAANGEVFA</sequence>
<name>A0A5C6RLI8_9BACT</name>
<keyword evidence="5 12" id="KW-0658">Purine biosynthesis</keyword>
<evidence type="ECO:0000256" key="9">
    <source>
        <dbReference type="ARBA" id="ARBA00023102"/>
    </source>
</evidence>
<dbReference type="FunFam" id="3.40.50.10860:FF:000005">
    <property type="entry name" value="C-1-tetrahydrofolate synthase, cytoplasmic, putative"/>
    <property type="match status" value="1"/>
</dbReference>
<evidence type="ECO:0000256" key="11">
    <source>
        <dbReference type="ARBA" id="ARBA00023268"/>
    </source>
</evidence>
<dbReference type="SUPFAM" id="SSF51735">
    <property type="entry name" value="NAD(P)-binding Rossmann-fold domains"/>
    <property type="match status" value="1"/>
</dbReference>
<keyword evidence="8 12" id="KW-0560">Oxidoreductase</keyword>
<comment type="caution">
    <text evidence="15">The sequence shown here is derived from an EMBL/GenBank/DDBJ whole genome shotgun (WGS) entry which is preliminary data.</text>
</comment>
<proteinExistence type="inferred from homology"/>
<dbReference type="NCBIfam" id="NF010783">
    <property type="entry name" value="PRK14186.1"/>
    <property type="match status" value="1"/>
</dbReference>
<keyword evidence="7 12" id="KW-0521">NADP</keyword>
<dbReference type="OrthoDB" id="9803580at2"/>
<evidence type="ECO:0000256" key="7">
    <source>
        <dbReference type="ARBA" id="ARBA00022857"/>
    </source>
</evidence>
<dbReference type="EC" id="3.5.4.9" evidence="12"/>
<dbReference type="GO" id="GO:0004477">
    <property type="term" value="F:methenyltetrahydrofolate cyclohydrolase activity"/>
    <property type="evidence" value="ECO:0007669"/>
    <property type="project" value="UniProtKB-UniRule"/>
</dbReference>
<evidence type="ECO:0000256" key="2">
    <source>
        <dbReference type="ARBA" id="ARBA00011738"/>
    </source>
</evidence>
<dbReference type="PROSITE" id="PS00766">
    <property type="entry name" value="THF_DHG_CYH_1"/>
    <property type="match status" value="1"/>
</dbReference>
<dbReference type="GO" id="GO:0006164">
    <property type="term" value="P:purine nucleotide biosynthetic process"/>
    <property type="evidence" value="ECO:0007669"/>
    <property type="project" value="UniProtKB-KW"/>
</dbReference>
<dbReference type="Proteomes" id="UP000321580">
    <property type="component" value="Unassembled WGS sequence"/>
</dbReference>
<dbReference type="PANTHER" id="PTHR48099:SF5">
    <property type="entry name" value="C-1-TETRAHYDROFOLATE SYNTHASE, CYTOPLASMIC"/>
    <property type="match status" value="1"/>
</dbReference>
<feature type="domain" description="Tetrahydrofolate dehydrogenase/cyclohydrolase catalytic" evidence="13">
    <location>
        <begin position="4"/>
        <end position="119"/>
    </location>
</feature>
<feature type="binding site" evidence="12">
    <location>
        <position position="234"/>
    </location>
    <ligand>
        <name>NADP(+)</name>
        <dbReference type="ChEBI" id="CHEBI:58349"/>
    </ligand>
</feature>
<dbReference type="HAMAP" id="MF_01576">
    <property type="entry name" value="THF_DHG_CYH"/>
    <property type="match status" value="1"/>
</dbReference>
<dbReference type="FunFam" id="3.40.50.720:FF:000189">
    <property type="entry name" value="Bifunctional protein FolD"/>
    <property type="match status" value="1"/>
</dbReference>
<dbReference type="EC" id="1.5.1.5" evidence="12"/>
<protein>
    <recommendedName>
        <fullName evidence="12">Bifunctional protein FolD</fullName>
    </recommendedName>
    <domain>
        <recommendedName>
            <fullName evidence="12">Methylenetetrahydrofolate dehydrogenase</fullName>
            <ecNumber evidence="12">1.5.1.5</ecNumber>
        </recommendedName>
    </domain>
    <domain>
        <recommendedName>
            <fullName evidence="12">Methenyltetrahydrofolate cyclohydrolase</fullName>
            <ecNumber evidence="12">3.5.4.9</ecNumber>
        </recommendedName>
    </domain>
</protein>